<feature type="domain" description="HTH marR-type" evidence="5">
    <location>
        <begin position="23"/>
        <end position="152"/>
    </location>
</feature>
<keyword evidence="7" id="KW-1185">Reference proteome</keyword>
<dbReference type="GO" id="GO:0003677">
    <property type="term" value="F:DNA binding"/>
    <property type="evidence" value="ECO:0007669"/>
    <property type="project" value="UniProtKB-KW"/>
</dbReference>
<dbReference type="GO" id="GO:0006950">
    <property type="term" value="P:response to stress"/>
    <property type="evidence" value="ECO:0007669"/>
    <property type="project" value="TreeGrafter"/>
</dbReference>
<evidence type="ECO:0000256" key="3">
    <source>
        <dbReference type="ARBA" id="ARBA00023163"/>
    </source>
</evidence>
<dbReference type="SUPFAM" id="SSF46785">
    <property type="entry name" value="Winged helix' DNA-binding domain"/>
    <property type="match status" value="1"/>
</dbReference>
<dbReference type="Proteomes" id="UP000295110">
    <property type="component" value="Unassembled WGS sequence"/>
</dbReference>
<sequence length="189" mass="21091">MDGKSFLQRYLDGDEREAPRRGPTYLARRFHQLTLGVLSQALEGSGLVSTQWGILRSIHLEPGIGQRRLCERQSIDPNSASRFVDELEAMGLVRRDPVLGDRRAYALHLTEAGRKLRSRLRPKVLAAQERVMAPLTQGECETFLNLLARVVEANGELARPGNGRRRPVRTLGRESSNSAVAPANTFPRP</sequence>
<dbReference type="InterPro" id="IPR039422">
    <property type="entry name" value="MarR/SlyA-like"/>
</dbReference>
<comment type="caution">
    <text evidence="6">The sequence shown here is derived from an EMBL/GenBank/DDBJ whole genome shotgun (WGS) entry which is preliminary data.</text>
</comment>
<accession>A0A4R3UK79</accession>
<dbReference type="Pfam" id="PF01047">
    <property type="entry name" value="MarR"/>
    <property type="match status" value="1"/>
</dbReference>
<proteinExistence type="predicted"/>
<dbReference type="InterPro" id="IPR000835">
    <property type="entry name" value="HTH_MarR-typ"/>
</dbReference>
<evidence type="ECO:0000259" key="5">
    <source>
        <dbReference type="PROSITE" id="PS50995"/>
    </source>
</evidence>
<reference evidence="6 7" key="1">
    <citation type="submission" date="2019-03" db="EMBL/GenBank/DDBJ databases">
        <title>Genomic Encyclopedia of Type Strains, Phase IV (KMG-IV): sequencing the most valuable type-strain genomes for metagenomic binning, comparative biology and taxonomic classification.</title>
        <authorList>
            <person name="Goeker M."/>
        </authorList>
    </citation>
    <scope>NUCLEOTIDE SEQUENCE [LARGE SCALE GENOMIC DNA]</scope>
    <source>
        <strain evidence="6 7">DSM 654</strain>
    </source>
</reference>
<dbReference type="EMBL" id="SMBU01000030">
    <property type="protein sequence ID" value="TCU90723.1"/>
    <property type="molecule type" value="Genomic_DNA"/>
</dbReference>
<organism evidence="6 7">
    <name type="scientific">Roseateles saccharophilus</name>
    <name type="common">Pseudomonas saccharophila</name>
    <dbReference type="NCBI Taxonomy" id="304"/>
    <lineage>
        <taxon>Bacteria</taxon>
        <taxon>Pseudomonadati</taxon>
        <taxon>Pseudomonadota</taxon>
        <taxon>Betaproteobacteria</taxon>
        <taxon>Burkholderiales</taxon>
        <taxon>Sphaerotilaceae</taxon>
        <taxon>Roseateles</taxon>
    </lineage>
</organism>
<protein>
    <submittedName>
        <fullName evidence="6">MarR family transcriptional regulator</fullName>
    </submittedName>
</protein>
<feature type="region of interest" description="Disordered" evidence="4">
    <location>
        <begin position="158"/>
        <end position="189"/>
    </location>
</feature>
<dbReference type="RefSeq" id="WP_165917654.1">
    <property type="nucleotide sequence ID" value="NZ_CBCSGL010000033.1"/>
</dbReference>
<dbReference type="PANTHER" id="PTHR33164">
    <property type="entry name" value="TRANSCRIPTIONAL REGULATOR, MARR FAMILY"/>
    <property type="match status" value="1"/>
</dbReference>
<evidence type="ECO:0000256" key="4">
    <source>
        <dbReference type="SAM" id="MobiDB-lite"/>
    </source>
</evidence>
<evidence type="ECO:0000313" key="7">
    <source>
        <dbReference type="Proteomes" id="UP000295110"/>
    </source>
</evidence>
<dbReference type="GO" id="GO:0003700">
    <property type="term" value="F:DNA-binding transcription factor activity"/>
    <property type="evidence" value="ECO:0007669"/>
    <property type="project" value="InterPro"/>
</dbReference>
<evidence type="ECO:0000313" key="6">
    <source>
        <dbReference type="EMBL" id="TCU90723.1"/>
    </source>
</evidence>
<dbReference type="PRINTS" id="PR00598">
    <property type="entry name" value="HTHMARR"/>
</dbReference>
<dbReference type="PROSITE" id="PS50995">
    <property type="entry name" value="HTH_MARR_2"/>
    <property type="match status" value="1"/>
</dbReference>
<dbReference type="InterPro" id="IPR036388">
    <property type="entry name" value="WH-like_DNA-bd_sf"/>
</dbReference>
<keyword evidence="1" id="KW-0805">Transcription regulation</keyword>
<dbReference type="PROSITE" id="PS01117">
    <property type="entry name" value="HTH_MARR_1"/>
    <property type="match status" value="1"/>
</dbReference>
<dbReference type="InterPro" id="IPR036390">
    <property type="entry name" value="WH_DNA-bd_sf"/>
</dbReference>
<dbReference type="Gene3D" id="1.10.10.10">
    <property type="entry name" value="Winged helix-like DNA-binding domain superfamily/Winged helix DNA-binding domain"/>
    <property type="match status" value="1"/>
</dbReference>
<keyword evidence="2" id="KW-0238">DNA-binding</keyword>
<evidence type="ECO:0000256" key="2">
    <source>
        <dbReference type="ARBA" id="ARBA00023125"/>
    </source>
</evidence>
<dbReference type="AlphaFoldDB" id="A0A4R3UK79"/>
<name>A0A4R3UK79_ROSSA</name>
<keyword evidence="3" id="KW-0804">Transcription</keyword>
<dbReference type="SMART" id="SM00347">
    <property type="entry name" value="HTH_MARR"/>
    <property type="match status" value="1"/>
</dbReference>
<dbReference type="InterPro" id="IPR023187">
    <property type="entry name" value="Tscrpt_reg_MarR-type_CS"/>
</dbReference>
<dbReference type="PANTHER" id="PTHR33164:SF43">
    <property type="entry name" value="HTH-TYPE TRANSCRIPTIONAL REPRESSOR YETL"/>
    <property type="match status" value="1"/>
</dbReference>
<gene>
    <name evidence="6" type="ORF">EV671_103074</name>
</gene>
<evidence type="ECO:0000256" key="1">
    <source>
        <dbReference type="ARBA" id="ARBA00023015"/>
    </source>
</evidence>